<dbReference type="GO" id="GO:0034599">
    <property type="term" value="P:cellular response to oxidative stress"/>
    <property type="evidence" value="ECO:0007669"/>
    <property type="project" value="TreeGrafter"/>
</dbReference>
<dbReference type="Proteomes" id="UP000237640">
    <property type="component" value="Unassembled WGS sequence"/>
</dbReference>
<dbReference type="AlphaFoldDB" id="A0A2T0MJC5"/>
<keyword evidence="14" id="KW-1185">Reference proteome</keyword>
<dbReference type="InterPro" id="IPR013766">
    <property type="entry name" value="Thioredoxin_domain"/>
</dbReference>
<dbReference type="GO" id="GO:0045454">
    <property type="term" value="P:cell redox homeostasis"/>
    <property type="evidence" value="ECO:0007669"/>
    <property type="project" value="TreeGrafter"/>
</dbReference>
<dbReference type="SUPFAM" id="SSF52833">
    <property type="entry name" value="Thioredoxin-like"/>
    <property type="match status" value="1"/>
</dbReference>
<gene>
    <name evidence="13" type="ORF">CLV81_1691</name>
</gene>
<evidence type="ECO:0000259" key="12">
    <source>
        <dbReference type="PROSITE" id="PS51352"/>
    </source>
</evidence>
<dbReference type="EMBL" id="PVYX01000001">
    <property type="protein sequence ID" value="PRX57682.1"/>
    <property type="molecule type" value="Genomic_DNA"/>
</dbReference>
<comment type="catalytic activity">
    <reaction evidence="11">
        <text>a hydroperoxide + [thioredoxin]-dithiol = an alcohol + [thioredoxin]-disulfide + H2O</text>
        <dbReference type="Rhea" id="RHEA:62620"/>
        <dbReference type="Rhea" id="RHEA-COMP:10698"/>
        <dbReference type="Rhea" id="RHEA-COMP:10700"/>
        <dbReference type="ChEBI" id="CHEBI:15377"/>
        <dbReference type="ChEBI" id="CHEBI:29950"/>
        <dbReference type="ChEBI" id="CHEBI:30879"/>
        <dbReference type="ChEBI" id="CHEBI:35924"/>
        <dbReference type="ChEBI" id="CHEBI:50058"/>
        <dbReference type="EC" id="1.11.1.24"/>
    </reaction>
</comment>
<dbReference type="CDD" id="cd02970">
    <property type="entry name" value="PRX_like2"/>
    <property type="match status" value="1"/>
</dbReference>
<evidence type="ECO:0000256" key="9">
    <source>
        <dbReference type="ARBA" id="ARBA00038489"/>
    </source>
</evidence>
<name>A0A2T0MJC5_9FLAO</name>
<dbReference type="RefSeq" id="WP_106144560.1">
    <property type="nucleotide sequence ID" value="NZ_PVYX01000001.1"/>
</dbReference>
<evidence type="ECO:0000313" key="14">
    <source>
        <dbReference type="Proteomes" id="UP000237640"/>
    </source>
</evidence>
<dbReference type="Pfam" id="PF00578">
    <property type="entry name" value="AhpC-TSA"/>
    <property type="match status" value="1"/>
</dbReference>
<accession>A0A2T0MJC5</accession>
<protein>
    <recommendedName>
        <fullName evidence="2">thioredoxin-dependent peroxiredoxin</fullName>
        <ecNumber evidence="2">1.11.1.24</ecNumber>
    </recommendedName>
    <alternativeName>
        <fullName evidence="8">Thioredoxin peroxidase</fullName>
    </alternativeName>
    <alternativeName>
        <fullName evidence="10">Thioredoxin-dependent peroxiredoxin Bcp</fullName>
    </alternativeName>
</protein>
<dbReference type="PROSITE" id="PS51352">
    <property type="entry name" value="THIOREDOXIN_2"/>
    <property type="match status" value="1"/>
</dbReference>
<evidence type="ECO:0000256" key="5">
    <source>
        <dbReference type="ARBA" id="ARBA00023002"/>
    </source>
</evidence>
<dbReference type="PANTHER" id="PTHR42801">
    <property type="entry name" value="THIOREDOXIN-DEPENDENT PEROXIDE REDUCTASE"/>
    <property type="match status" value="1"/>
</dbReference>
<keyword evidence="7" id="KW-0676">Redox-active center</keyword>
<dbReference type="InterPro" id="IPR036249">
    <property type="entry name" value="Thioredoxin-like_sf"/>
</dbReference>
<evidence type="ECO:0000256" key="8">
    <source>
        <dbReference type="ARBA" id="ARBA00032824"/>
    </source>
</evidence>
<comment type="caution">
    <text evidence="13">The sequence shown here is derived from an EMBL/GenBank/DDBJ whole genome shotgun (WGS) entry which is preliminary data.</text>
</comment>
<keyword evidence="6" id="KW-1015">Disulfide bond</keyword>
<comment type="function">
    <text evidence="1">Thiol-specific peroxidase that catalyzes the reduction of hydrogen peroxide and organic hydroperoxides to water and alcohols, respectively. Plays a role in cell protection against oxidative stress by detoxifying peroxides and as sensor of hydrogen peroxide-mediated signaling events.</text>
</comment>
<evidence type="ECO:0000256" key="4">
    <source>
        <dbReference type="ARBA" id="ARBA00022862"/>
    </source>
</evidence>
<dbReference type="EC" id="1.11.1.24" evidence="2"/>
<feature type="domain" description="Thioredoxin" evidence="12">
    <location>
        <begin position="43"/>
        <end position="214"/>
    </location>
</feature>
<comment type="similarity">
    <text evidence="9">Belongs to the peroxiredoxin family. BCP/PrxQ subfamily.</text>
</comment>
<evidence type="ECO:0000256" key="6">
    <source>
        <dbReference type="ARBA" id="ARBA00023157"/>
    </source>
</evidence>
<keyword evidence="5" id="KW-0560">Oxidoreductase</keyword>
<dbReference type="PANTHER" id="PTHR42801:SF7">
    <property type="entry name" value="SLL1159 PROTEIN"/>
    <property type="match status" value="1"/>
</dbReference>
<dbReference type="InterPro" id="IPR050924">
    <property type="entry name" value="Peroxiredoxin_BCP/PrxQ"/>
</dbReference>
<evidence type="ECO:0000313" key="13">
    <source>
        <dbReference type="EMBL" id="PRX57682.1"/>
    </source>
</evidence>
<proteinExistence type="inferred from homology"/>
<evidence type="ECO:0000256" key="1">
    <source>
        <dbReference type="ARBA" id="ARBA00003330"/>
    </source>
</evidence>
<dbReference type="Gene3D" id="3.40.30.10">
    <property type="entry name" value="Glutaredoxin"/>
    <property type="match status" value="1"/>
</dbReference>
<dbReference type="OrthoDB" id="9809746at2"/>
<keyword evidence="3" id="KW-0575">Peroxidase</keyword>
<sequence>MTLTEELTQKRENSARVIPQDKYEVMKRSTKELLDAEISKKAIQTGDILPDFILPDENQKEVTLGEMLQDDYLIISFYRGGWCPYCNMELRALQQFSEDFKNHGANLVAISPETPDNSLTTSEKNELQFKILSDIDNQYAKQLNLAFQMPENLREVYHSFGLHVDEHNGNNDYELPMPATYVIDKNKNVIYDFVPEDYTQRLDPKEILRFLQSR</sequence>
<evidence type="ECO:0000256" key="11">
    <source>
        <dbReference type="ARBA" id="ARBA00049091"/>
    </source>
</evidence>
<dbReference type="InterPro" id="IPR000866">
    <property type="entry name" value="AhpC/TSA"/>
</dbReference>
<evidence type="ECO:0000256" key="2">
    <source>
        <dbReference type="ARBA" id="ARBA00013017"/>
    </source>
</evidence>
<dbReference type="GO" id="GO:0005737">
    <property type="term" value="C:cytoplasm"/>
    <property type="evidence" value="ECO:0007669"/>
    <property type="project" value="TreeGrafter"/>
</dbReference>
<organism evidence="13 14">
    <name type="scientific">Flagellimonas meridianipacifica</name>
    <dbReference type="NCBI Taxonomy" id="1080225"/>
    <lineage>
        <taxon>Bacteria</taxon>
        <taxon>Pseudomonadati</taxon>
        <taxon>Bacteroidota</taxon>
        <taxon>Flavobacteriia</taxon>
        <taxon>Flavobacteriales</taxon>
        <taxon>Flavobacteriaceae</taxon>
        <taxon>Flagellimonas</taxon>
    </lineage>
</organism>
<evidence type="ECO:0000256" key="7">
    <source>
        <dbReference type="ARBA" id="ARBA00023284"/>
    </source>
</evidence>
<dbReference type="GO" id="GO:0008379">
    <property type="term" value="F:thioredoxin peroxidase activity"/>
    <property type="evidence" value="ECO:0007669"/>
    <property type="project" value="TreeGrafter"/>
</dbReference>
<evidence type="ECO:0000256" key="10">
    <source>
        <dbReference type="ARBA" id="ARBA00042639"/>
    </source>
</evidence>
<evidence type="ECO:0000256" key="3">
    <source>
        <dbReference type="ARBA" id="ARBA00022559"/>
    </source>
</evidence>
<reference evidence="13 14" key="1">
    <citation type="submission" date="2018-03" db="EMBL/GenBank/DDBJ databases">
        <title>Genomic Encyclopedia of Archaeal and Bacterial Type Strains, Phase II (KMG-II): from individual species to whole genera.</title>
        <authorList>
            <person name="Goeker M."/>
        </authorList>
    </citation>
    <scope>NUCLEOTIDE SEQUENCE [LARGE SCALE GENOMIC DNA]</scope>
    <source>
        <strain evidence="13 14">DSM 25027</strain>
    </source>
</reference>
<keyword evidence="4" id="KW-0049">Antioxidant</keyword>